<keyword evidence="2" id="KW-1185">Reference proteome</keyword>
<dbReference type="InterPro" id="IPR016181">
    <property type="entry name" value="Acyl_CoA_acyltransferase"/>
</dbReference>
<proteinExistence type="predicted"/>
<organism evidence="1 2">
    <name type="scientific">Streptomyces nigrescens</name>
    <dbReference type="NCBI Taxonomy" id="1920"/>
    <lineage>
        <taxon>Bacteria</taxon>
        <taxon>Bacillati</taxon>
        <taxon>Actinomycetota</taxon>
        <taxon>Actinomycetes</taxon>
        <taxon>Kitasatosporales</taxon>
        <taxon>Streptomycetaceae</taxon>
        <taxon>Streptomyces</taxon>
    </lineage>
</organism>
<protein>
    <submittedName>
        <fullName evidence="1">GNAT family N-acetyltransferase</fullName>
    </submittedName>
</protein>
<gene>
    <name evidence="1" type="ORF">STRLI_007708</name>
</gene>
<dbReference type="Gene3D" id="3.40.630.30">
    <property type="match status" value="1"/>
</dbReference>
<dbReference type="SUPFAM" id="SSF55729">
    <property type="entry name" value="Acyl-CoA N-acyltransferases (Nat)"/>
    <property type="match status" value="1"/>
</dbReference>
<name>A0ABY7IRS6_STRNI</name>
<dbReference type="EMBL" id="CP114202">
    <property type="protein sequence ID" value="WAU01375.1"/>
    <property type="molecule type" value="Genomic_DNA"/>
</dbReference>
<accession>A0ABY7IRS6</accession>
<evidence type="ECO:0000313" key="2">
    <source>
        <dbReference type="Proteomes" id="UP001210609"/>
    </source>
</evidence>
<dbReference type="Proteomes" id="UP001210609">
    <property type="component" value="Chromosome"/>
</dbReference>
<evidence type="ECO:0000313" key="1">
    <source>
        <dbReference type="EMBL" id="WAU01375.1"/>
    </source>
</evidence>
<dbReference type="RefSeq" id="WP_159491932.1">
    <property type="nucleotide sequence ID" value="NZ_BLIP01000003.1"/>
</dbReference>
<sequence>MTTGNCLAHWKFHCRSDVASSAALVEAGRRMPGIDRIEIHHDEANPASGAIARRLGFTEMERVQVPEGPVAPSETGIDVIWRLQTRPSPSA</sequence>
<reference evidence="1 2" key="1">
    <citation type="submission" date="2022-12" db="EMBL/GenBank/DDBJ databases">
        <authorList>
            <person name="Ruckert C."/>
            <person name="Busche T."/>
            <person name="Kalinowski J."/>
            <person name="Wittmann C."/>
        </authorList>
    </citation>
    <scope>NUCLEOTIDE SEQUENCE [LARGE SCALE GENOMIC DNA]</scope>
    <source>
        <strain evidence="1 2">DSM 40555</strain>
    </source>
</reference>